<keyword evidence="3" id="KW-1185">Reference proteome</keyword>
<dbReference type="Pfam" id="PF13411">
    <property type="entry name" value="MerR_1"/>
    <property type="match status" value="1"/>
</dbReference>
<dbReference type="InterPro" id="IPR000551">
    <property type="entry name" value="MerR-type_HTH_dom"/>
</dbReference>
<dbReference type="EMBL" id="JANRHA010000002">
    <property type="protein sequence ID" value="MDG3013804.1"/>
    <property type="molecule type" value="Genomic_DNA"/>
</dbReference>
<dbReference type="GO" id="GO:0031419">
    <property type="term" value="F:cobalamin binding"/>
    <property type="evidence" value="ECO:0007669"/>
    <property type="project" value="InterPro"/>
</dbReference>
<dbReference type="Proteomes" id="UP001152755">
    <property type="component" value="Unassembled WGS sequence"/>
</dbReference>
<accession>A0A9X4RCR7</accession>
<dbReference type="InterPro" id="IPR009061">
    <property type="entry name" value="DNA-bd_dom_put_sf"/>
</dbReference>
<comment type="caution">
    <text evidence="2">The sequence shown here is derived from an EMBL/GenBank/DDBJ whole genome shotgun (WGS) entry which is preliminary data.</text>
</comment>
<evidence type="ECO:0000259" key="1">
    <source>
        <dbReference type="PROSITE" id="PS50937"/>
    </source>
</evidence>
<dbReference type="GO" id="GO:0046872">
    <property type="term" value="F:metal ion binding"/>
    <property type="evidence" value="ECO:0007669"/>
    <property type="project" value="InterPro"/>
</dbReference>
<dbReference type="GO" id="GO:0006355">
    <property type="term" value="P:regulation of DNA-templated transcription"/>
    <property type="evidence" value="ECO:0007669"/>
    <property type="project" value="InterPro"/>
</dbReference>
<evidence type="ECO:0000313" key="3">
    <source>
        <dbReference type="Proteomes" id="UP001152755"/>
    </source>
</evidence>
<dbReference type="RefSeq" id="WP_277832730.1">
    <property type="nucleotide sequence ID" value="NZ_JAAIVF010000003.1"/>
</dbReference>
<dbReference type="Gene3D" id="1.10.1660.10">
    <property type="match status" value="1"/>
</dbReference>
<feature type="domain" description="HTH merR-type" evidence="1">
    <location>
        <begin position="8"/>
        <end position="77"/>
    </location>
</feature>
<reference evidence="2" key="1">
    <citation type="submission" date="2022-08" db="EMBL/GenBank/DDBJ databases">
        <title>Genome analysis of Corynebacteriales strain.</title>
        <authorList>
            <person name="Lee S.D."/>
        </authorList>
    </citation>
    <scope>NUCLEOTIDE SEQUENCE</scope>
    <source>
        <strain evidence="2">D3-21</strain>
    </source>
</reference>
<protein>
    <submittedName>
        <fullName evidence="2">MerR family transcriptional regulator</fullName>
    </submittedName>
</protein>
<dbReference type="Gene3D" id="1.10.1240.10">
    <property type="entry name" value="Methionine synthase domain"/>
    <property type="match status" value="1"/>
</dbReference>
<evidence type="ECO:0000313" key="2">
    <source>
        <dbReference type="EMBL" id="MDG3013804.1"/>
    </source>
</evidence>
<gene>
    <name evidence="2" type="ORF">NVS88_04440</name>
</gene>
<organism evidence="2 3">
    <name type="scientific">Speluncibacter jeojiensis</name>
    <dbReference type="NCBI Taxonomy" id="2710754"/>
    <lineage>
        <taxon>Bacteria</taxon>
        <taxon>Bacillati</taxon>
        <taxon>Actinomycetota</taxon>
        <taxon>Actinomycetes</taxon>
        <taxon>Mycobacteriales</taxon>
        <taxon>Speluncibacteraceae</taxon>
        <taxon>Speluncibacter</taxon>
    </lineage>
</organism>
<name>A0A9X4RCR7_9ACTN</name>
<dbReference type="SUPFAM" id="SSF52242">
    <property type="entry name" value="Cobalamin (vitamin B12)-binding domain"/>
    <property type="match status" value="1"/>
</dbReference>
<dbReference type="SUPFAM" id="SSF46955">
    <property type="entry name" value="Putative DNA-binding domain"/>
    <property type="match status" value="1"/>
</dbReference>
<dbReference type="GO" id="GO:0003677">
    <property type="term" value="F:DNA binding"/>
    <property type="evidence" value="ECO:0007669"/>
    <property type="project" value="InterPro"/>
</dbReference>
<dbReference type="AlphaFoldDB" id="A0A9X4RCR7"/>
<proteinExistence type="predicted"/>
<dbReference type="Gene3D" id="3.40.50.280">
    <property type="entry name" value="Cobalamin-binding domain"/>
    <property type="match status" value="1"/>
</dbReference>
<dbReference type="SMART" id="SM00422">
    <property type="entry name" value="HTH_MERR"/>
    <property type="match status" value="1"/>
</dbReference>
<dbReference type="InterPro" id="IPR036724">
    <property type="entry name" value="Cobalamin-bd_sf"/>
</dbReference>
<sequence>MGAADPAAYTVRAVAERLGIPTATLRSWNQRYGIGPRAHEPGQHRLYTAEDVRTAARMVEMVRAGASPAGAARAVLTAPRPPVPDDPAAVLEAALGLDSDAVGALLHAHLDAHGVVATWERLCRPVFAEVMTLQSGGHGCIDVEHVLSWATASSLHRHSAESAVEPRVLLACTSGEGHTLALEALRAAVAERGIGARMLGASVPNSALRDAVRRGSPEVVVLWAQRRETARVSAVRAASATGVVVLISGPGWGATSPEPPARSVHDLAGAVDLVGRLLTEAGPATARSGSAP</sequence>
<dbReference type="InterPro" id="IPR036594">
    <property type="entry name" value="Meth_synthase_dom"/>
</dbReference>
<dbReference type="PROSITE" id="PS50937">
    <property type="entry name" value="HTH_MERR_2"/>
    <property type="match status" value="1"/>
</dbReference>